<protein>
    <recommendedName>
        <fullName evidence="8">General secretion pathway GspH domain-containing protein</fullName>
    </recommendedName>
</protein>
<keyword evidence="2" id="KW-1003">Cell membrane</keyword>
<evidence type="ECO:0000313" key="10">
    <source>
        <dbReference type="Proteomes" id="UP000179258"/>
    </source>
</evidence>
<gene>
    <name evidence="9" type="ORF">A3D59_00785</name>
</gene>
<evidence type="ECO:0000256" key="1">
    <source>
        <dbReference type="ARBA" id="ARBA00004377"/>
    </source>
</evidence>
<evidence type="ECO:0000256" key="5">
    <source>
        <dbReference type="ARBA" id="ARBA00022692"/>
    </source>
</evidence>
<evidence type="ECO:0000259" key="8">
    <source>
        <dbReference type="Pfam" id="PF12019"/>
    </source>
</evidence>
<accession>A0A1G2RA41</accession>
<dbReference type="InterPro" id="IPR045584">
    <property type="entry name" value="Pilin-like"/>
</dbReference>
<proteinExistence type="predicted"/>
<evidence type="ECO:0000256" key="2">
    <source>
        <dbReference type="ARBA" id="ARBA00022475"/>
    </source>
</evidence>
<keyword evidence="4" id="KW-0997">Cell inner membrane</keyword>
<dbReference type="AlphaFoldDB" id="A0A1G2RA41"/>
<dbReference type="Gene3D" id="3.30.700.10">
    <property type="entry name" value="Glycoprotein, Type 4 Pilin"/>
    <property type="match status" value="1"/>
</dbReference>
<keyword evidence="5" id="KW-0812">Transmembrane</keyword>
<evidence type="ECO:0000313" key="9">
    <source>
        <dbReference type="EMBL" id="OHA68961.1"/>
    </source>
</evidence>
<dbReference type="Pfam" id="PF07963">
    <property type="entry name" value="N_methyl"/>
    <property type="match status" value="1"/>
</dbReference>
<dbReference type="EMBL" id="MHTX01000003">
    <property type="protein sequence ID" value="OHA68961.1"/>
    <property type="molecule type" value="Genomic_DNA"/>
</dbReference>
<sequence>MRRNGFTLTELLVIIGVLVILSAMALPAFQIFAKKSDVASGAQNIIAALRLAQNKALSSDNASPWGVYFDSSVVPNSYTIFKGANFAARDASFDTVNNLSKKTELYEVNFGGSPEVIFNRPRGDTAQAGTVKLKSTFNPAETKTITVNSMGLAVLGEDVAPSVLPQKDSRHVHFDYNQNVQSAATLQLIFPDYPDDNYNIDFQTYLNADKTEFFWEGTVPVGPIGNKTDQKLKIHTHSLTAIAAQFSVHRDRRYNDKVLKIHLSDDTSGSLIEYTADGQESRGTSIYLVAGEAGDPQRQ</sequence>
<keyword evidence="6" id="KW-1133">Transmembrane helix</keyword>
<evidence type="ECO:0000256" key="7">
    <source>
        <dbReference type="ARBA" id="ARBA00023136"/>
    </source>
</evidence>
<dbReference type="GO" id="GO:0015628">
    <property type="term" value="P:protein secretion by the type II secretion system"/>
    <property type="evidence" value="ECO:0007669"/>
    <property type="project" value="InterPro"/>
</dbReference>
<name>A0A1G2RA41_9BACT</name>
<evidence type="ECO:0000256" key="3">
    <source>
        <dbReference type="ARBA" id="ARBA00022481"/>
    </source>
</evidence>
<reference evidence="9 10" key="1">
    <citation type="journal article" date="2016" name="Nat. Commun.">
        <title>Thousands of microbial genomes shed light on interconnected biogeochemical processes in an aquifer system.</title>
        <authorList>
            <person name="Anantharaman K."/>
            <person name="Brown C.T."/>
            <person name="Hug L.A."/>
            <person name="Sharon I."/>
            <person name="Castelle C.J."/>
            <person name="Probst A.J."/>
            <person name="Thomas B.C."/>
            <person name="Singh A."/>
            <person name="Wilkins M.J."/>
            <person name="Karaoz U."/>
            <person name="Brodie E.L."/>
            <person name="Williams K.H."/>
            <person name="Hubbard S.S."/>
            <person name="Banfield J.F."/>
        </authorList>
    </citation>
    <scope>NUCLEOTIDE SEQUENCE [LARGE SCALE GENOMIC DNA]</scope>
</reference>
<evidence type="ECO:0000256" key="4">
    <source>
        <dbReference type="ARBA" id="ARBA00022519"/>
    </source>
</evidence>
<keyword evidence="3" id="KW-0488">Methylation</keyword>
<dbReference type="InterPro" id="IPR022346">
    <property type="entry name" value="T2SS_GspH"/>
</dbReference>
<keyword evidence="7" id="KW-0472">Membrane</keyword>
<dbReference type="Proteomes" id="UP000179258">
    <property type="component" value="Unassembled WGS sequence"/>
</dbReference>
<comment type="subcellular location">
    <subcellularLocation>
        <location evidence="1">Cell inner membrane</location>
        <topology evidence="1">Single-pass membrane protein</topology>
    </subcellularLocation>
</comment>
<dbReference type="InterPro" id="IPR012902">
    <property type="entry name" value="N_methyl_site"/>
</dbReference>
<organism evidence="9 10">
    <name type="scientific">Candidatus Wildermuthbacteria bacterium RIFCSPHIGHO2_02_FULL_47_17</name>
    <dbReference type="NCBI Taxonomy" id="1802452"/>
    <lineage>
        <taxon>Bacteria</taxon>
        <taxon>Candidatus Wildermuthiibacteriota</taxon>
    </lineage>
</organism>
<dbReference type="Pfam" id="PF12019">
    <property type="entry name" value="GspH"/>
    <property type="match status" value="1"/>
</dbReference>
<dbReference type="SUPFAM" id="SSF54523">
    <property type="entry name" value="Pili subunits"/>
    <property type="match status" value="1"/>
</dbReference>
<feature type="domain" description="General secretion pathway GspH" evidence="8">
    <location>
        <begin position="42"/>
        <end position="151"/>
    </location>
</feature>
<evidence type="ECO:0000256" key="6">
    <source>
        <dbReference type="ARBA" id="ARBA00022989"/>
    </source>
</evidence>
<dbReference type="GO" id="GO:0015627">
    <property type="term" value="C:type II protein secretion system complex"/>
    <property type="evidence" value="ECO:0007669"/>
    <property type="project" value="InterPro"/>
</dbReference>
<comment type="caution">
    <text evidence="9">The sequence shown here is derived from an EMBL/GenBank/DDBJ whole genome shotgun (WGS) entry which is preliminary data.</text>
</comment>
<dbReference type="GO" id="GO:0005886">
    <property type="term" value="C:plasma membrane"/>
    <property type="evidence" value="ECO:0007669"/>
    <property type="project" value="UniProtKB-SubCell"/>
</dbReference>